<keyword evidence="1" id="KW-0812">Transmembrane</keyword>
<feature type="transmembrane region" description="Helical" evidence="1">
    <location>
        <begin position="401"/>
        <end position="421"/>
    </location>
</feature>
<proteinExistence type="predicted"/>
<dbReference type="AlphaFoldDB" id="A0A381WQF9"/>
<accession>A0A381WQF9</accession>
<dbReference type="Pfam" id="PF13584">
    <property type="entry name" value="BatD"/>
    <property type="match status" value="1"/>
</dbReference>
<protein>
    <recommendedName>
        <fullName evidence="2">DUF7939 domain-containing protein</fullName>
    </recommendedName>
</protein>
<dbReference type="InterPro" id="IPR025738">
    <property type="entry name" value="BatD"/>
</dbReference>
<evidence type="ECO:0000256" key="1">
    <source>
        <dbReference type="SAM" id="Phobius"/>
    </source>
</evidence>
<keyword evidence="1" id="KW-1133">Transmembrane helix</keyword>
<dbReference type="PANTHER" id="PTHR40940:SF1">
    <property type="entry name" value="PROTEIN BATD"/>
    <property type="match status" value="1"/>
</dbReference>
<evidence type="ECO:0000259" key="2">
    <source>
        <dbReference type="Pfam" id="PF25607"/>
    </source>
</evidence>
<name>A0A381WQF9_9ZZZZ</name>
<feature type="domain" description="DUF7939" evidence="2">
    <location>
        <begin position="445"/>
        <end position="527"/>
    </location>
</feature>
<dbReference type="PANTHER" id="PTHR40940">
    <property type="entry name" value="PROTEIN BATD-RELATED"/>
    <property type="match status" value="1"/>
</dbReference>
<gene>
    <name evidence="3" type="ORF">METZ01_LOCUS107365</name>
</gene>
<dbReference type="InterPro" id="IPR057699">
    <property type="entry name" value="DUF7939"/>
</dbReference>
<keyword evidence="1" id="KW-0472">Membrane</keyword>
<reference evidence="3" key="1">
    <citation type="submission" date="2018-05" db="EMBL/GenBank/DDBJ databases">
        <authorList>
            <person name="Lanie J.A."/>
            <person name="Ng W.-L."/>
            <person name="Kazmierczak K.M."/>
            <person name="Andrzejewski T.M."/>
            <person name="Davidsen T.M."/>
            <person name="Wayne K.J."/>
            <person name="Tettelin H."/>
            <person name="Glass J.I."/>
            <person name="Rusch D."/>
            <person name="Podicherti R."/>
            <person name="Tsui H.-C.T."/>
            <person name="Winkler M.E."/>
        </authorList>
    </citation>
    <scope>NUCLEOTIDE SEQUENCE</scope>
</reference>
<organism evidence="3">
    <name type="scientific">marine metagenome</name>
    <dbReference type="NCBI Taxonomy" id="408172"/>
    <lineage>
        <taxon>unclassified sequences</taxon>
        <taxon>metagenomes</taxon>
        <taxon>ecological metagenomes</taxon>
    </lineage>
</organism>
<dbReference type="EMBL" id="UINC01012487">
    <property type="protein sequence ID" value="SVA54511.1"/>
    <property type="molecule type" value="Genomic_DNA"/>
</dbReference>
<sequence>MVSIAITFAVSLAIGQDISLQASVDRPSVRENESFSFVLRASGQVREEPDFTVLDSMFEILQRSRNTQIQMSGGQTAQVTEWLLQLMPKGAGTFVLPSISLAGALSSPIDIEVLPSLPGDVPGDIFLELQASPLTPYVQSQVIYSLRLFRSVSTGRSTLTPPAVNGGEALIERLGGDREYQVVRDGRNFVVLERRYAIFPQSSGLLTIEPATFEAVVIAPSGFSSVQRFRAEPLELTVKPAIQPPAAFPNASWLPASNVTLSERWSLGTGAFTAGIPQTRTLVLEAEGLLETQLPELRLDQTDGIKQYADMPELSRETDEKGLKAVRVERLAVIAQAPGELELPAVEVPWWNVQEQSWHVARLEASTLFVAPNSEQGNVATALPVLNGEEERSASGSAEQLWQAISGAIAAIWLATLVFWWQSHQQKKRKYLHPSNEMPGYESSRRILRRLRRACNDNHAGRARELLLEWGGLQFSQSPPKNLGTLAEMLPENASCSVRDLERNLYGPGAEQWEGAGLRANLSQLDATIPAVSASREELLPLYK</sequence>
<evidence type="ECO:0000313" key="3">
    <source>
        <dbReference type="EMBL" id="SVA54511.1"/>
    </source>
</evidence>
<dbReference type="Pfam" id="PF25607">
    <property type="entry name" value="DUF7939"/>
    <property type="match status" value="1"/>
</dbReference>